<dbReference type="GO" id="GO:0004526">
    <property type="term" value="F:ribonuclease P activity"/>
    <property type="evidence" value="ECO:0007669"/>
    <property type="project" value="UniProtKB-UniRule"/>
</dbReference>
<evidence type="ECO:0000256" key="7">
    <source>
        <dbReference type="HAMAP-Rule" id="MF_00227"/>
    </source>
</evidence>
<dbReference type="PANTHER" id="PTHR33992:SF1">
    <property type="entry name" value="RIBONUCLEASE P PROTEIN COMPONENT"/>
    <property type="match status" value="1"/>
</dbReference>
<evidence type="ECO:0000256" key="6">
    <source>
        <dbReference type="ARBA" id="ARBA00022884"/>
    </source>
</evidence>
<dbReference type="GO" id="GO:0000049">
    <property type="term" value="F:tRNA binding"/>
    <property type="evidence" value="ECO:0007669"/>
    <property type="project" value="UniProtKB-UniRule"/>
</dbReference>
<dbReference type="PROSITE" id="PS00648">
    <property type="entry name" value="RIBONUCLEASE_P"/>
    <property type="match status" value="1"/>
</dbReference>
<keyword evidence="6 7" id="KW-0694">RNA-binding</keyword>
<comment type="function">
    <text evidence="1 7">RNaseP catalyzes the removal of the 5'-leader sequence from pre-tRNA to produce the mature 5'-terminus. It can also cleave other RNA substrates such as 4.5S RNA. The protein component plays an auxiliary but essential role in vivo by binding to the 5'-leader sequence and broadening the substrate specificity of the ribozyme.</text>
</comment>
<dbReference type="InterPro" id="IPR014721">
    <property type="entry name" value="Ribsml_uS5_D2-typ_fold_subgr"/>
</dbReference>
<evidence type="ECO:0000313" key="9">
    <source>
        <dbReference type="EMBL" id="QCI21917.1"/>
    </source>
</evidence>
<organism evidence="9 10">
    <name type="scientific">Buchnera aphidicola</name>
    <name type="common">Lipaphis pseudobrassicae</name>
    <dbReference type="NCBI Taxonomy" id="1258543"/>
    <lineage>
        <taxon>Bacteria</taxon>
        <taxon>Pseudomonadati</taxon>
        <taxon>Pseudomonadota</taxon>
        <taxon>Gammaproteobacteria</taxon>
        <taxon>Enterobacterales</taxon>
        <taxon>Erwiniaceae</taxon>
        <taxon>Buchnera</taxon>
    </lineage>
</organism>
<comment type="catalytic activity">
    <reaction evidence="7">
        <text>Endonucleolytic cleavage of RNA, removing 5'-extranucleotides from tRNA precursor.</text>
        <dbReference type="EC" id="3.1.26.5"/>
    </reaction>
</comment>
<name>A0A4D6XZV9_9GAMM</name>
<dbReference type="GO" id="GO:0030677">
    <property type="term" value="C:ribonuclease P complex"/>
    <property type="evidence" value="ECO:0007669"/>
    <property type="project" value="TreeGrafter"/>
</dbReference>
<dbReference type="Proteomes" id="UP000298564">
    <property type="component" value="Chromosome"/>
</dbReference>
<dbReference type="AlphaFoldDB" id="A0A4D6XZV9"/>
<dbReference type="GO" id="GO:0042781">
    <property type="term" value="F:3'-tRNA processing endoribonuclease activity"/>
    <property type="evidence" value="ECO:0007669"/>
    <property type="project" value="TreeGrafter"/>
</dbReference>
<protein>
    <recommendedName>
        <fullName evidence="7 8">Ribonuclease P protein component</fullName>
        <shortName evidence="7">RNase P protein</shortName>
        <shortName evidence="7">RNaseP protein</shortName>
        <ecNumber evidence="7 8">3.1.26.5</ecNumber>
    </recommendedName>
    <alternativeName>
        <fullName evidence="7">Protein C5</fullName>
    </alternativeName>
</protein>
<evidence type="ECO:0000256" key="5">
    <source>
        <dbReference type="ARBA" id="ARBA00022801"/>
    </source>
</evidence>
<evidence type="ECO:0000313" key="10">
    <source>
        <dbReference type="Proteomes" id="UP000298564"/>
    </source>
</evidence>
<dbReference type="PANTHER" id="PTHR33992">
    <property type="entry name" value="RIBONUCLEASE P PROTEIN COMPONENT"/>
    <property type="match status" value="1"/>
</dbReference>
<proteinExistence type="inferred from homology"/>
<dbReference type="GO" id="GO:0001682">
    <property type="term" value="P:tRNA 5'-leader removal"/>
    <property type="evidence" value="ECO:0007669"/>
    <property type="project" value="UniProtKB-UniRule"/>
</dbReference>
<evidence type="ECO:0000256" key="8">
    <source>
        <dbReference type="NCBIfam" id="TIGR00188"/>
    </source>
</evidence>
<evidence type="ECO:0000256" key="3">
    <source>
        <dbReference type="ARBA" id="ARBA00022722"/>
    </source>
</evidence>
<evidence type="ECO:0000256" key="4">
    <source>
        <dbReference type="ARBA" id="ARBA00022759"/>
    </source>
</evidence>
<dbReference type="Gene3D" id="3.30.230.10">
    <property type="match status" value="1"/>
</dbReference>
<dbReference type="Pfam" id="PF00825">
    <property type="entry name" value="Ribonuclease_P"/>
    <property type="match status" value="1"/>
</dbReference>
<reference evidence="9 10" key="1">
    <citation type="submission" date="2018-12" db="EMBL/GenBank/DDBJ databases">
        <authorList>
            <person name="Chong R.A."/>
        </authorList>
    </citation>
    <scope>NUCLEOTIDE SEQUENCE [LARGE SCALE GENOMIC DNA]</scope>
    <source>
        <strain evidence="9 10">Lps</strain>
    </source>
</reference>
<keyword evidence="5 7" id="KW-0378">Hydrolase</keyword>
<comment type="similarity">
    <text evidence="7">Belongs to the RnpA family.</text>
</comment>
<dbReference type="EC" id="3.1.26.5" evidence="7 8"/>
<evidence type="ECO:0000256" key="1">
    <source>
        <dbReference type="ARBA" id="ARBA00002663"/>
    </source>
</evidence>
<keyword evidence="3 7" id="KW-0540">Nuclease</keyword>
<dbReference type="InterPro" id="IPR020568">
    <property type="entry name" value="Ribosomal_Su5_D2-typ_SF"/>
</dbReference>
<dbReference type="OrthoDB" id="9796422at2"/>
<evidence type="ECO:0000256" key="2">
    <source>
        <dbReference type="ARBA" id="ARBA00022694"/>
    </source>
</evidence>
<keyword evidence="4 7" id="KW-0255">Endonuclease</keyword>
<keyword evidence="2 7" id="KW-0819">tRNA processing</keyword>
<comment type="subunit">
    <text evidence="7">Consists of a catalytic RNA component (M1 or rnpB) and a protein subunit.</text>
</comment>
<reference evidence="9 10" key="2">
    <citation type="submission" date="2019-05" db="EMBL/GenBank/DDBJ databases">
        <title>Genome evolution of the obligate endosymbiont Buchnera aphidicola.</title>
        <authorList>
            <person name="Moran N.A."/>
        </authorList>
    </citation>
    <scope>NUCLEOTIDE SEQUENCE [LARGE SCALE GENOMIC DNA]</scope>
    <source>
        <strain evidence="9 10">Lps</strain>
    </source>
</reference>
<dbReference type="InterPro" id="IPR000100">
    <property type="entry name" value="RNase_P"/>
</dbReference>
<accession>A0A4D6XZV9</accession>
<dbReference type="NCBIfam" id="TIGR00188">
    <property type="entry name" value="rnpA"/>
    <property type="match status" value="1"/>
</dbReference>
<gene>
    <name evidence="7" type="primary">rnpA</name>
    <name evidence="9" type="ORF">D9V70_00070</name>
</gene>
<dbReference type="HAMAP" id="MF_00227">
    <property type="entry name" value="RNase_P"/>
    <property type="match status" value="1"/>
</dbReference>
<dbReference type="SUPFAM" id="SSF54211">
    <property type="entry name" value="Ribosomal protein S5 domain 2-like"/>
    <property type="match status" value="1"/>
</dbReference>
<dbReference type="RefSeq" id="WP_158355759.1">
    <property type="nucleotide sequence ID" value="NZ_CP034870.1"/>
</dbReference>
<sequence length="114" mass="13757">MINYFFKKELRLLTSSNFQYVFSKPSKKNTGEIIILGRLNLLGYPRLGLSVSRKNIKYAHDRNLIKRLIRETFRLLQHQLTSMDFIVLIKKNILYLRNKKIIDTLKLLWSYYFQ</sequence>
<dbReference type="EMBL" id="CP034870">
    <property type="protein sequence ID" value="QCI21917.1"/>
    <property type="molecule type" value="Genomic_DNA"/>
</dbReference>
<dbReference type="InterPro" id="IPR020539">
    <property type="entry name" value="RNase_P_CS"/>
</dbReference>